<accession>A0ABR4APS7</accession>
<dbReference type="Gene3D" id="3.40.50.300">
    <property type="entry name" value="P-loop containing nucleotide triphosphate hydrolases"/>
    <property type="match status" value="1"/>
</dbReference>
<dbReference type="PANTHER" id="PTHR24198:SF165">
    <property type="entry name" value="ANKYRIN REPEAT-CONTAINING PROTEIN-RELATED"/>
    <property type="match status" value="1"/>
</dbReference>
<proteinExistence type="predicted"/>
<protein>
    <recommendedName>
        <fullName evidence="4">Nephrocystin 3-like N-terminal domain-containing protein</fullName>
    </recommendedName>
</protein>
<feature type="repeat" description="ANK" evidence="3">
    <location>
        <begin position="1321"/>
        <end position="1353"/>
    </location>
</feature>
<dbReference type="PROSITE" id="PS50088">
    <property type="entry name" value="ANK_REPEAT"/>
    <property type="match status" value="3"/>
</dbReference>
<evidence type="ECO:0000259" key="4">
    <source>
        <dbReference type="Pfam" id="PF24883"/>
    </source>
</evidence>
<dbReference type="Gene3D" id="1.25.40.20">
    <property type="entry name" value="Ankyrin repeat-containing domain"/>
    <property type="match status" value="4"/>
</dbReference>
<sequence length="1504" mass="169242">MADTRDTPLGLLPLVPEDGGVGNTTVDVIAVHGMETQFPLTWIAYERDQEPRGRAINWLCDKDMLPRVIPQARIWAYNYNSKCYMANAQEVDIQGLGETFLRLLAAKSNELGRRPLFFIGSCFGGIVVTQALHAASQHGNQFVHILKSTAGVVFLGAPLRGTSIAKLTQWIAFLRGFYGKETSATLLKCLEENDAYLDSVIQGFAKLAILQPISVHCFYETRKTHFAQALLDKQIARLFGSVKESACLDGHGRQPLQDARHAMMNKFRGPQDTNFLIVSSCIREFVQNSQVTMNWTPDEIDCLRALSSPYREDKERNPQRVPGTCHWVLDHPKFLQWQEKVTDLLWVSADPGCGKSVQAKALVDERLVTFGNGPGSLCYFFFKDEDAKRQDISTAISAVLHQLFSQQPHLLKHATSQYARHGTNLSSMFHDLWDIFLEATSDPRANEVICIVDALDECYERGRQTLIEQLCYVPTLCKMRGCKVKFLVTSRPYLEIDSDFGRTINDLNSISLRGEYESETIAQEIDLVIDVQIPRVANSRRIPFSPKIQTALIKKLKSMSNRTYLWLHLILEIIRKSPESTESRLEKLVQKLPRNLAEAYERILDRVDDPEHKMQARRSLHIVLASASPLTIREMNIAFAIDESLEAGDSYERFDELDLPSEESFRDKLRSVCGLFVRIVDSKIFLLHLTARDFLVKELVNHRAESMSHAHWKHSFDLIMSNAILAKICMSYLMLEELNRALQFKNNTATRTKIHEEPACTIRVRDSETLVTHGSDAFLQYAARNWAQHFKHATARMSQTDLQAALELFNVQAPRFERWFSFSDGINAFDTGGTELTGLQAASWLGLSSVVDIYIQRKDEDLNYSDESGATALSYASARAHKSVVQSLLGSGRITINTEHGCRKNALAIACKGGNHEKLEVVKLLSLVDGINPNIRDERHRAPLHYAVSGNFCPIVEQLLKFKDIDVNVADEQQQTPLILAVKPPILASRKVQLDNVRALLAMKDIDVNAQDRHGCTALTYCAQSRNNAVARLLLSRNATAVNLRDYEHRYDPLLWSIQNDDIETTKLLLDYPSTDINILDENKKTYLQWSLMSGSRDMTELLLSHPDIDVNMIHDNRDTTLTYAVKTDKIAIATLLLRHPRIDVNIPDQHCSTALMEAAKLGHAQLVDLLLQNKSTDLVARNSSGETAFFLAIKMHHPEIAKTLITPGMPGTAVRNEKAYAEIHWAAQYGCKELFTLLYDEKQVDLEYEDARDDLAMLMAIGIGDINALKSLVDNRKAVDVKKNTYGETVLFCAVRWDNLEAVKLLLEKSDFDLNARNDEDVTVLFLAIEGGFLDICKVLIQNGADVFSTQNEGAFSALDKIILSDHADLLKYVLDNDYDIDASKRVNGETTLHAAVRHGSMQTVQLLLECGFDANAPNDNAETPLHEAVRCRNAVLARVLLNHGASVNLSTFSGDELNFRHVFEHDKDVLDSFWQAASFHTFLLSDQFEFFGGGALEDGLED</sequence>
<dbReference type="Pfam" id="PF13637">
    <property type="entry name" value="Ank_4"/>
    <property type="match status" value="1"/>
</dbReference>
<dbReference type="Pfam" id="PF12796">
    <property type="entry name" value="Ank_2"/>
    <property type="match status" value="5"/>
</dbReference>
<dbReference type="InterPro" id="IPR036770">
    <property type="entry name" value="Ankyrin_rpt-contain_sf"/>
</dbReference>
<keyword evidence="1" id="KW-0677">Repeat</keyword>
<dbReference type="EMBL" id="JBHFEH010000105">
    <property type="protein sequence ID" value="KAL2046727.1"/>
    <property type="molecule type" value="Genomic_DNA"/>
</dbReference>
<dbReference type="SUPFAM" id="SSF48403">
    <property type="entry name" value="Ankyrin repeat"/>
    <property type="match status" value="2"/>
</dbReference>
<dbReference type="SUPFAM" id="SSF53474">
    <property type="entry name" value="alpha/beta-Hydrolases"/>
    <property type="match status" value="1"/>
</dbReference>
<dbReference type="PROSITE" id="PS50297">
    <property type="entry name" value="ANK_REP_REGION"/>
    <property type="match status" value="2"/>
</dbReference>
<evidence type="ECO:0000256" key="1">
    <source>
        <dbReference type="ARBA" id="ARBA00022737"/>
    </source>
</evidence>
<evidence type="ECO:0000313" key="6">
    <source>
        <dbReference type="Proteomes" id="UP001590951"/>
    </source>
</evidence>
<evidence type="ECO:0000256" key="2">
    <source>
        <dbReference type="ARBA" id="ARBA00023043"/>
    </source>
</evidence>
<organism evidence="5 6">
    <name type="scientific">Lepraria finkii</name>
    <dbReference type="NCBI Taxonomy" id="1340010"/>
    <lineage>
        <taxon>Eukaryota</taxon>
        <taxon>Fungi</taxon>
        <taxon>Dikarya</taxon>
        <taxon>Ascomycota</taxon>
        <taxon>Pezizomycotina</taxon>
        <taxon>Lecanoromycetes</taxon>
        <taxon>OSLEUM clade</taxon>
        <taxon>Lecanoromycetidae</taxon>
        <taxon>Lecanorales</taxon>
        <taxon>Lecanorineae</taxon>
        <taxon>Stereocaulaceae</taxon>
        <taxon>Lepraria</taxon>
    </lineage>
</organism>
<dbReference type="Proteomes" id="UP001590951">
    <property type="component" value="Unassembled WGS sequence"/>
</dbReference>
<dbReference type="InterPro" id="IPR056884">
    <property type="entry name" value="NPHP3-like_N"/>
</dbReference>
<dbReference type="InterPro" id="IPR029058">
    <property type="entry name" value="AB_hydrolase_fold"/>
</dbReference>
<keyword evidence="2 3" id="KW-0040">ANK repeat</keyword>
<dbReference type="SMART" id="SM00248">
    <property type="entry name" value="ANK"/>
    <property type="match status" value="17"/>
</dbReference>
<dbReference type="InterPro" id="IPR027417">
    <property type="entry name" value="P-loop_NTPase"/>
</dbReference>
<name>A0ABR4APS7_9LECA</name>
<reference evidence="5 6" key="1">
    <citation type="submission" date="2024-09" db="EMBL/GenBank/DDBJ databases">
        <title>Rethinking Asexuality: The Enigmatic Case of Functional Sexual Genes in Lepraria (Stereocaulaceae).</title>
        <authorList>
            <person name="Doellman M."/>
            <person name="Sun Y."/>
            <person name="Barcenas-Pena A."/>
            <person name="Lumbsch H.T."/>
            <person name="Grewe F."/>
        </authorList>
    </citation>
    <scope>NUCLEOTIDE SEQUENCE [LARGE SCALE GENOMIC DNA]</scope>
    <source>
        <strain evidence="5 6">Grewe 0041</strain>
    </source>
</reference>
<feature type="repeat" description="ANK" evidence="3">
    <location>
        <begin position="1422"/>
        <end position="1454"/>
    </location>
</feature>
<feature type="domain" description="Nephrocystin 3-like N-terminal" evidence="4">
    <location>
        <begin position="323"/>
        <end position="491"/>
    </location>
</feature>
<keyword evidence="6" id="KW-1185">Reference proteome</keyword>
<dbReference type="PANTHER" id="PTHR24198">
    <property type="entry name" value="ANKYRIN REPEAT AND PROTEIN KINASE DOMAIN-CONTAINING PROTEIN"/>
    <property type="match status" value="1"/>
</dbReference>
<dbReference type="InterPro" id="IPR002110">
    <property type="entry name" value="Ankyrin_rpt"/>
</dbReference>
<gene>
    <name evidence="5" type="ORF">ABVK25_011599</name>
</gene>
<feature type="repeat" description="ANK" evidence="3">
    <location>
        <begin position="1389"/>
        <end position="1421"/>
    </location>
</feature>
<evidence type="ECO:0000256" key="3">
    <source>
        <dbReference type="PROSITE-ProRule" id="PRU00023"/>
    </source>
</evidence>
<evidence type="ECO:0000313" key="5">
    <source>
        <dbReference type="EMBL" id="KAL2046727.1"/>
    </source>
</evidence>
<dbReference type="Pfam" id="PF24883">
    <property type="entry name" value="NPHP3_N"/>
    <property type="match status" value="1"/>
</dbReference>
<comment type="caution">
    <text evidence="5">The sequence shown here is derived from an EMBL/GenBank/DDBJ whole genome shotgun (WGS) entry which is preliminary data.</text>
</comment>